<dbReference type="Pfam" id="PF01965">
    <property type="entry name" value="DJ-1_PfpI"/>
    <property type="match status" value="1"/>
</dbReference>
<comment type="caution">
    <text evidence="5">The sequence shown here is derived from an EMBL/GenBank/DDBJ whole genome shotgun (WGS) entry which is preliminary data.</text>
</comment>
<dbReference type="SUPFAM" id="SSF46689">
    <property type="entry name" value="Homeodomain-like"/>
    <property type="match status" value="2"/>
</dbReference>
<dbReference type="InterPro" id="IPR002818">
    <property type="entry name" value="DJ-1/PfpI"/>
</dbReference>
<evidence type="ECO:0000256" key="1">
    <source>
        <dbReference type="ARBA" id="ARBA00023015"/>
    </source>
</evidence>
<dbReference type="SUPFAM" id="SSF52317">
    <property type="entry name" value="Class I glutamine amidotransferase-like"/>
    <property type="match status" value="1"/>
</dbReference>
<keyword evidence="6" id="KW-1185">Reference proteome</keyword>
<sequence>MQSPHRVVIAAFPGVELLNVTGPAEVFSVATRVAGTGRSGYTVRIATAGGEPVATAGGIRLMADLTLDEVHGDVDTLLVSGAVRVDGHEVEPVLDGGTIDWLRRAEPGTHRVASVCSGAHLLAAAGLLDGLSATTHWRTAARLASDHPQVTVDPDPIFIREGRLWTCAGIAAGMDMALAMVTEDHGPGLALATARTMVMYVKRAGGQSQFSVPLTLPADPGDPAGQGDRIDELRRWIGDHLTEDLSAEALAARLHLSVRHFSRLFSRRTATTPAAYVESVRLEAARQLLQDSGHGLPEVAALSGLGSVESLHRSFRRRLGTTPAEYRRRFR</sequence>
<dbReference type="PROSITE" id="PS01124">
    <property type="entry name" value="HTH_ARAC_FAMILY_2"/>
    <property type="match status" value="1"/>
</dbReference>
<dbReference type="Gene3D" id="3.40.50.880">
    <property type="match status" value="1"/>
</dbReference>
<dbReference type="Gene3D" id="1.10.10.60">
    <property type="entry name" value="Homeodomain-like"/>
    <property type="match status" value="1"/>
</dbReference>
<evidence type="ECO:0000256" key="2">
    <source>
        <dbReference type="ARBA" id="ARBA00023125"/>
    </source>
</evidence>
<evidence type="ECO:0000259" key="4">
    <source>
        <dbReference type="PROSITE" id="PS01124"/>
    </source>
</evidence>
<dbReference type="Pfam" id="PF12833">
    <property type="entry name" value="HTH_18"/>
    <property type="match status" value="1"/>
</dbReference>
<dbReference type="GeneID" id="86952173"/>
<name>A0ABQ3NNS6_STRVG</name>
<dbReference type="InterPro" id="IPR052158">
    <property type="entry name" value="INH-QAR"/>
</dbReference>
<feature type="domain" description="HTH araC/xylS-type" evidence="4">
    <location>
        <begin position="231"/>
        <end position="329"/>
    </location>
</feature>
<dbReference type="EMBL" id="BNDV01000008">
    <property type="protein sequence ID" value="GHI14426.1"/>
    <property type="molecule type" value="Genomic_DNA"/>
</dbReference>
<dbReference type="InterPro" id="IPR009057">
    <property type="entry name" value="Homeodomain-like_sf"/>
</dbReference>
<protein>
    <submittedName>
        <fullName evidence="5">AraC family transcriptional regulator</fullName>
    </submittedName>
</protein>
<evidence type="ECO:0000256" key="3">
    <source>
        <dbReference type="ARBA" id="ARBA00023163"/>
    </source>
</evidence>
<evidence type="ECO:0000313" key="5">
    <source>
        <dbReference type="EMBL" id="GHI14426.1"/>
    </source>
</evidence>
<dbReference type="RefSeq" id="WP_053613473.1">
    <property type="nucleotide sequence ID" value="NZ_BMRU01000060.1"/>
</dbReference>
<dbReference type="InterPro" id="IPR018062">
    <property type="entry name" value="HTH_AraC-typ_CS"/>
</dbReference>
<reference evidence="6" key="1">
    <citation type="submission" date="2020-09" db="EMBL/GenBank/DDBJ databases">
        <title>Whole genome shotgun sequence of Streptomyces cinnamonensis NBRC 15873.</title>
        <authorList>
            <person name="Komaki H."/>
            <person name="Tamura T."/>
        </authorList>
    </citation>
    <scope>NUCLEOTIDE SEQUENCE [LARGE SCALE GENOMIC DNA]</scope>
    <source>
        <strain evidence="6">NBRC 15873</strain>
    </source>
</reference>
<proteinExistence type="predicted"/>
<dbReference type="PROSITE" id="PS00041">
    <property type="entry name" value="HTH_ARAC_FAMILY_1"/>
    <property type="match status" value="1"/>
</dbReference>
<accession>A0ABQ3NNS6</accession>
<gene>
    <name evidence="5" type="ORF">Scinn_38890</name>
</gene>
<dbReference type="InterPro" id="IPR029062">
    <property type="entry name" value="Class_I_gatase-like"/>
</dbReference>
<keyword evidence="3" id="KW-0804">Transcription</keyword>
<evidence type="ECO:0000313" key="6">
    <source>
        <dbReference type="Proteomes" id="UP000660554"/>
    </source>
</evidence>
<dbReference type="SMART" id="SM00342">
    <property type="entry name" value="HTH_ARAC"/>
    <property type="match status" value="1"/>
</dbReference>
<dbReference type="PANTHER" id="PTHR43130:SF3">
    <property type="entry name" value="HTH-TYPE TRANSCRIPTIONAL REGULATOR RV1931C"/>
    <property type="match status" value="1"/>
</dbReference>
<dbReference type="PANTHER" id="PTHR43130">
    <property type="entry name" value="ARAC-FAMILY TRANSCRIPTIONAL REGULATOR"/>
    <property type="match status" value="1"/>
</dbReference>
<keyword evidence="1" id="KW-0805">Transcription regulation</keyword>
<dbReference type="InterPro" id="IPR018060">
    <property type="entry name" value="HTH_AraC"/>
</dbReference>
<keyword evidence="2" id="KW-0238">DNA-binding</keyword>
<dbReference type="CDD" id="cd03137">
    <property type="entry name" value="GATase1_AraC_1"/>
    <property type="match status" value="1"/>
</dbReference>
<organism evidence="5 6">
    <name type="scientific">Streptomyces virginiae</name>
    <name type="common">Streptomyces cinnamonensis</name>
    <dbReference type="NCBI Taxonomy" id="1961"/>
    <lineage>
        <taxon>Bacteria</taxon>
        <taxon>Bacillati</taxon>
        <taxon>Actinomycetota</taxon>
        <taxon>Actinomycetes</taxon>
        <taxon>Kitasatosporales</taxon>
        <taxon>Streptomycetaceae</taxon>
        <taxon>Streptomyces</taxon>
    </lineage>
</organism>
<dbReference type="Proteomes" id="UP000660554">
    <property type="component" value="Unassembled WGS sequence"/>
</dbReference>